<keyword evidence="2" id="KW-0547">Nucleotide-binding</keyword>
<feature type="domain" description="Rv3660c-like CheY-like N-terminal" evidence="1">
    <location>
        <begin position="7"/>
        <end position="114"/>
    </location>
</feature>
<name>A0A1H0CE77_9ACTN</name>
<dbReference type="Proteomes" id="UP000199004">
    <property type="component" value="Unassembled WGS sequence"/>
</dbReference>
<protein>
    <submittedName>
        <fullName evidence="2">Helicase/secretion neighborhood CpaE-like protein</fullName>
    </submittedName>
</protein>
<dbReference type="NCBIfam" id="TIGR03815">
    <property type="entry name" value="CpaE_hom_Actino"/>
    <property type="match status" value="1"/>
</dbReference>
<dbReference type="Pfam" id="PF26563">
    <property type="entry name" value="Rv3660c_N"/>
    <property type="match status" value="1"/>
</dbReference>
<dbReference type="GO" id="GO:0016887">
    <property type="term" value="F:ATP hydrolysis activity"/>
    <property type="evidence" value="ECO:0007669"/>
    <property type="project" value="TreeGrafter"/>
</dbReference>
<evidence type="ECO:0000313" key="3">
    <source>
        <dbReference type="Proteomes" id="UP000199004"/>
    </source>
</evidence>
<dbReference type="RefSeq" id="WP_091025021.1">
    <property type="nucleotide sequence ID" value="NZ_BKAE01000006.1"/>
</dbReference>
<keyword evidence="2" id="KW-0378">Hydrolase</keyword>
<dbReference type="GO" id="GO:0005524">
    <property type="term" value="F:ATP binding"/>
    <property type="evidence" value="ECO:0007669"/>
    <property type="project" value="TreeGrafter"/>
</dbReference>
<keyword evidence="3" id="KW-1185">Reference proteome</keyword>
<dbReference type="PANTHER" id="PTHR43384">
    <property type="entry name" value="SEPTUM SITE-DETERMINING PROTEIN MIND HOMOLOG, CHLOROPLASTIC-RELATED"/>
    <property type="match status" value="1"/>
</dbReference>
<evidence type="ECO:0000313" key="2">
    <source>
        <dbReference type="EMBL" id="SDN56214.1"/>
    </source>
</evidence>
<dbReference type="InterPro" id="IPR059050">
    <property type="entry name" value="Rv3660c_N"/>
</dbReference>
<dbReference type="Gene3D" id="3.40.50.300">
    <property type="entry name" value="P-loop containing nucleotide triphosphate hydrolases"/>
    <property type="match status" value="1"/>
</dbReference>
<dbReference type="EMBL" id="FNIC01000003">
    <property type="protein sequence ID" value="SDN56214.1"/>
    <property type="molecule type" value="Genomic_DNA"/>
</dbReference>
<dbReference type="GO" id="GO:0005829">
    <property type="term" value="C:cytosol"/>
    <property type="evidence" value="ECO:0007669"/>
    <property type="project" value="TreeGrafter"/>
</dbReference>
<dbReference type="OrthoDB" id="3252838at2"/>
<dbReference type="GO" id="GO:0004386">
    <property type="term" value="F:helicase activity"/>
    <property type="evidence" value="ECO:0007669"/>
    <property type="project" value="UniProtKB-KW"/>
</dbReference>
<dbReference type="GO" id="GO:0051782">
    <property type="term" value="P:negative regulation of cell division"/>
    <property type="evidence" value="ECO:0007669"/>
    <property type="project" value="TreeGrafter"/>
</dbReference>
<dbReference type="InterPro" id="IPR027417">
    <property type="entry name" value="P-loop_NTPase"/>
</dbReference>
<accession>A0A1H0CE77</accession>
<dbReference type="STRING" id="1005944.SAMN05192576_2400"/>
<dbReference type="PANTHER" id="PTHR43384:SF11">
    <property type="entry name" value="SEPTUM SITE DETERMINING PROTEIN"/>
    <property type="match status" value="1"/>
</dbReference>
<keyword evidence="2" id="KW-0347">Helicase</keyword>
<keyword evidence="2" id="KW-0067">ATP-binding</keyword>
<gene>
    <name evidence="2" type="ORF">SAMN05192576_2400</name>
</gene>
<evidence type="ECO:0000259" key="1">
    <source>
        <dbReference type="Pfam" id="PF26563"/>
    </source>
</evidence>
<dbReference type="AlphaFoldDB" id="A0A1H0CE77"/>
<organism evidence="2 3">
    <name type="scientific">Nocardioides szechwanensis</name>
    <dbReference type="NCBI Taxonomy" id="1005944"/>
    <lineage>
        <taxon>Bacteria</taxon>
        <taxon>Bacillati</taxon>
        <taxon>Actinomycetota</taxon>
        <taxon>Actinomycetes</taxon>
        <taxon>Propionibacteriales</taxon>
        <taxon>Nocardioidaceae</taxon>
        <taxon>Nocardioides</taxon>
    </lineage>
</organism>
<proteinExistence type="predicted"/>
<sequence>MTAPLIVTRDETLLDELLRLAAAAGVTPEVASDSGAALRSWNAAPLVLVGADLADETARLAPARRAAVHIVSWGAVPHEMFRTALAVGAESVTELPRSDTWLTETLTDLGDTAPSRSLVLGVVGGSGGAGATTFACALGQVAARTGHAVVVDCDPLGPGVDRVLGLETHDGFRWDALCQTTGRLSGRALREALPRRGALGVLSWYSGASGSLQAFAVREALSAASRGHDVVVVDLPRSGPPVVEEVMARCDLVLVVVVPTVAGVASAARLAAQLESRPQLRLVVRGSGIDARHLSRATGVPVIAEMTDQRGLAEAIDLGLGPVRSQRGQLGRAAADVLQRVGVMGRAA</sequence>
<dbReference type="SUPFAM" id="SSF52540">
    <property type="entry name" value="P-loop containing nucleoside triphosphate hydrolases"/>
    <property type="match status" value="1"/>
</dbReference>
<dbReference type="InterPro" id="IPR022521">
    <property type="entry name" value="Rv3660c"/>
</dbReference>
<dbReference type="GO" id="GO:0009898">
    <property type="term" value="C:cytoplasmic side of plasma membrane"/>
    <property type="evidence" value="ECO:0007669"/>
    <property type="project" value="TreeGrafter"/>
</dbReference>
<reference evidence="3" key="1">
    <citation type="submission" date="2016-10" db="EMBL/GenBank/DDBJ databases">
        <authorList>
            <person name="Varghese N."/>
            <person name="Submissions S."/>
        </authorList>
    </citation>
    <scope>NUCLEOTIDE SEQUENCE [LARGE SCALE GENOMIC DNA]</scope>
    <source>
        <strain evidence="3">CGMCC 1.11147</strain>
    </source>
</reference>
<dbReference type="InterPro" id="IPR050625">
    <property type="entry name" value="ParA/MinD_ATPase"/>
</dbReference>